<dbReference type="GO" id="GO:0005096">
    <property type="term" value="F:GTPase activator activity"/>
    <property type="evidence" value="ECO:0007669"/>
    <property type="project" value="UniProtKB-KW"/>
</dbReference>
<feature type="compositionally biased region" description="Basic and acidic residues" evidence="2">
    <location>
        <begin position="1412"/>
        <end position="1423"/>
    </location>
</feature>
<name>A0A336MCQ7_CULSO</name>
<evidence type="ECO:0000259" key="3">
    <source>
        <dbReference type="PROSITE" id="PS50085"/>
    </source>
</evidence>
<feature type="region of interest" description="Disordered" evidence="2">
    <location>
        <begin position="1358"/>
        <end position="1437"/>
    </location>
</feature>
<dbReference type="InterPro" id="IPR000331">
    <property type="entry name" value="Rap/Ran_GAP_dom"/>
</dbReference>
<dbReference type="PANTHER" id="PTHR21344:SF1">
    <property type="entry name" value="RAL GTPASE-ACTIVATING PROTEIN SUBUNIT BETA"/>
    <property type="match status" value="1"/>
</dbReference>
<accession>A0A336MCQ7</accession>
<feature type="compositionally biased region" description="Basic and acidic residues" evidence="2">
    <location>
        <begin position="1377"/>
        <end position="1386"/>
    </location>
</feature>
<dbReference type="InterPro" id="IPR035974">
    <property type="entry name" value="Rap/Ran-GAP_sf"/>
</dbReference>
<feature type="region of interest" description="Disordered" evidence="2">
    <location>
        <begin position="411"/>
        <end position="434"/>
    </location>
</feature>
<dbReference type="Gene3D" id="3.40.50.11210">
    <property type="entry name" value="Rap/Ran-GAP"/>
    <property type="match status" value="1"/>
</dbReference>
<dbReference type="PANTHER" id="PTHR21344">
    <property type="entry name" value="RAL GTPASE-ACTIVATING PROTEIN SUBUNIT BETA"/>
    <property type="match status" value="1"/>
</dbReference>
<dbReference type="GO" id="GO:0051056">
    <property type="term" value="P:regulation of small GTPase mediated signal transduction"/>
    <property type="evidence" value="ECO:0007669"/>
    <property type="project" value="InterPro"/>
</dbReference>
<dbReference type="VEuPathDB" id="VectorBase:CSON013173"/>
<dbReference type="InterPro" id="IPR039930">
    <property type="entry name" value="RALGAPB"/>
</dbReference>
<dbReference type="Pfam" id="PF20412">
    <property type="entry name" value="RALGAPB_N"/>
    <property type="match status" value="1"/>
</dbReference>
<dbReference type="InterPro" id="IPR046859">
    <property type="entry name" value="RGPA/RALGAPB_N"/>
</dbReference>
<organism evidence="4">
    <name type="scientific">Culicoides sonorensis</name>
    <name type="common">Biting midge</name>
    <dbReference type="NCBI Taxonomy" id="179676"/>
    <lineage>
        <taxon>Eukaryota</taxon>
        <taxon>Metazoa</taxon>
        <taxon>Ecdysozoa</taxon>
        <taxon>Arthropoda</taxon>
        <taxon>Hexapoda</taxon>
        <taxon>Insecta</taxon>
        <taxon>Pterygota</taxon>
        <taxon>Neoptera</taxon>
        <taxon>Endopterygota</taxon>
        <taxon>Diptera</taxon>
        <taxon>Nematocera</taxon>
        <taxon>Chironomoidea</taxon>
        <taxon>Ceratopogonidae</taxon>
        <taxon>Ceratopogoninae</taxon>
        <taxon>Culicoides</taxon>
        <taxon>Monoculicoides</taxon>
    </lineage>
</organism>
<protein>
    <submittedName>
        <fullName evidence="4">CSON013173 protein</fullName>
    </submittedName>
</protein>
<dbReference type="PROSITE" id="PS50085">
    <property type="entry name" value="RAPGAP"/>
    <property type="match status" value="1"/>
</dbReference>
<evidence type="ECO:0000256" key="1">
    <source>
        <dbReference type="ARBA" id="ARBA00022468"/>
    </source>
</evidence>
<sequence>MYSQWASLTPLIEQNVNGSQSTSVLNKFSISCGKDVALTVIKQIASSFSVAQPTEPSPLTTDQELLWCMDVICYALSLPLTEHETIKDCVNVYCEWLTGLHPQPKISVPKPVLEDSNLYARRIINHLHNLFIPRQGESADTINRQVLHCHRVLRTLQDTVKCSTILTRETWETVLLFLLAINDILLSPPVIKDDVSDQLCERLLSCLFEVWMLACAKCFPSPSLWKTFQESCAMWRHRISLIDQWNRVNLILTSRLLAFTYGPSFPELKIIPEEDKQLMPSDVSDDCIAQSWYRFLRIIGTPTALCCLQVISNTPQFIQNALLQGNGMDPSCHPCLLNLPQIFLKAIKGIACLVDAFLGIYLPSNYDEYYVSGGTTHNISSSSSSSRLSGGDIFKFNFTNRSHENLISSLINNNNNHNNHNSNSGSTNSSNNNLSQVVYGVGSGGAHVVHQEYQQTPNTPGPGILPPHSPTPQLQRRLAKSFSVAPTMQTKGLSKGSLIGLTTSRSTSVTHTSVFSNLATSGTSSAAFMPMTTLNHEIRTPTPDRPKCNSILHLFGEWLFEAAHIGSEMWIQNTKKQATEASRRPSSMIIDSRKGSISLSQPSSLTEPVETPSGLTIDKFESGKAEAIGVLCRIFSAKKTGEEILPVYLARFYVALQHGLKIPDTREIDETMASIIYNSSNLFKIDLDGIHVLLPAFIAALDLLLPEKDPKFKPPNMIINKTELRKSAINILLSILTDAQNTHMLLGGLLLTVQDAVTFEETETNSDLFHNSPQPASDSNLLSSACSEKSAYSVASAASNSSYGANVTATMSNHDSVSLTMSDDFPSDLLQDLEASSLYDSGHALFVRATYLVCHRLISSWKTELNVSLAALELLSGLARMSIKESDSIECKRAVKWICDYISYQCSRPPPAHSKDLHSTIVAAFQCLSVWLMQHPYLLQQDKECLNIVLEVVELGISGSKSVGKPNDPIKLKDEKELKPVSMRVRDSAETLLTLILEQVGYFPNSCGPHSLSSLLDEVALIKHCRADGAAVTHEQAVHKFKYFVTENSTVLALLEEPLGNDQDPQPTVTLLIRSSFGRHSWTMQLRHLPRSKSGTKYHASGPLGRPIPMNEIPMPKHVIDQKFFPEGVDRVPPCIADESIPTLDSILQKTGNQFYKLLEEQMVHEKLCWAETECSEDSLSQCQEETAPQVCSEFQASRLLLSHFGFLTFGDDSNGDDMAPKQPLTVLDTSKVSFANDLKTLDKMSPRTCDTVHIFYVRAGQSTESEIIGNMSDENVSQIDPHFWQMLSSLGWNTKVKEHSGWTGQLESSWKISTGSDDNNEPSSPYNYNGEKNIIYWADVSSEIAFVVPNSANKEDNDSFDGQCLSSSGSSSVEQHPQEFERSISEQDQLGQTNKFPSKLSSNKPRTLSLDLEKPQGLHRPSEPVAPVRRRGTTNKPTIFGTMNTKIFLIWLESFEDYAKFPTDRLLTYTRTGEENATGLIPRAKDCHLIFLHSLNNGLIRIKLQGPTGRVNFATPLIDGMILSKRVVGNLVRQTCLNMSRRRRLDNDVYQPPHVRRRVKVQEMVQRYKMDMSEPELLAYLFKSAN</sequence>
<proteinExistence type="predicted"/>
<evidence type="ECO:0000313" key="4">
    <source>
        <dbReference type="EMBL" id="SSX26187.1"/>
    </source>
</evidence>
<keyword evidence="1" id="KW-0343">GTPase activation</keyword>
<feature type="domain" description="Rap-GAP" evidence="3">
    <location>
        <begin position="1239"/>
        <end position="1496"/>
    </location>
</feature>
<reference evidence="4" key="1">
    <citation type="submission" date="2018-07" db="EMBL/GenBank/DDBJ databases">
        <authorList>
            <person name="Quirk P.G."/>
            <person name="Krulwich T.A."/>
        </authorList>
    </citation>
    <scope>NUCLEOTIDE SEQUENCE</scope>
</reference>
<dbReference type="EMBL" id="UFQT01000655">
    <property type="protein sequence ID" value="SSX26187.1"/>
    <property type="molecule type" value="Genomic_DNA"/>
</dbReference>
<evidence type="ECO:0000256" key="2">
    <source>
        <dbReference type="SAM" id="MobiDB-lite"/>
    </source>
</evidence>
<dbReference type="OMA" id="CWEECCV"/>
<dbReference type="SUPFAM" id="SSF111347">
    <property type="entry name" value="Rap/Ran-GAP"/>
    <property type="match status" value="1"/>
</dbReference>
<feature type="compositionally biased region" description="Polar residues" evidence="2">
    <location>
        <begin position="1387"/>
        <end position="1407"/>
    </location>
</feature>
<gene>
    <name evidence="4" type="primary">CSON013173</name>
</gene>